<dbReference type="OrthoDB" id="406844at2759"/>
<gene>
    <name evidence="9" type="primary">ABSGL_15478.1 scaffold 17607</name>
</gene>
<dbReference type="STRING" id="4829.A0A168TB14"/>
<dbReference type="InterPro" id="IPR015943">
    <property type="entry name" value="WD40/YVTN_repeat-like_dom_sf"/>
</dbReference>
<keyword evidence="6 7" id="KW-0206">Cytoskeleton</keyword>
<evidence type="ECO:0000256" key="1">
    <source>
        <dbReference type="ARBA" id="ARBA00006260"/>
    </source>
</evidence>
<dbReference type="Pfam" id="PF00400">
    <property type="entry name" value="WD40"/>
    <property type="match status" value="3"/>
</dbReference>
<dbReference type="InParanoid" id="A0A168TB14"/>
<dbReference type="EMBL" id="LT555210">
    <property type="protein sequence ID" value="SAM09769.1"/>
    <property type="molecule type" value="Genomic_DNA"/>
</dbReference>
<dbReference type="FunCoup" id="A0A168TB14">
    <property type="interactions" value="579"/>
</dbReference>
<dbReference type="AlphaFoldDB" id="A0A168TB14"/>
<keyword evidence="4" id="KW-0677">Repeat</keyword>
<dbReference type="InterPro" id="IPR017383">
    <property type="entry name" value="ARPC1"/>
</dbReference>
<evidence type="ECO:0000256" key="6">
    <source>
        <dbReference type="ARBA" id="ARBA00023212"/>
    </source>
</evidence>
<accession>A0A168TB14</accession>
<dbReference type="OMA" id="YVWEPSP"/>
<dbReference type="GO" id="GO:0034314">
    <property type="term" value="P:Arp2/3 complex-mediated actin nucleation"/>
    <property type="evidence" value="ECO:0007669"/>
    <property type="project" value="UniProtKB-UniRule"/>
</dbReference>
<sequence>MANPICYDIANAPITAHSFNKNKLVVCPNTNDAQVYEHGQSNWNLEATLKGHDKVITSIDFAPNTNRIVTCSQDRNAYVWTQEPDGTWKPGLVLLRINRAATYVRWSPNEEKFAVASGSRCIAVCYFEEDNDWWASKHLKKPIRSTVLSLDWHPNNVLLAAGSADMKARVFSSFIKGLDKKPTPTVWGDKLPFNTVCAEFSNGRGGWIQAVAFSPSGDRLAFSGHDSTINIAAPTSDGSGTHVLMSVEAMSLPCRSLIWANERQIVAAGFDCAPILIETKDDTRWVVSGSLDEGKKKVASSSSVLNRFKSMDSRGQTSDKDTVLLTTHQNTINEIRVFASAHDNVTQFSTCGVDGKVVLWHFDPSLVAIDLASLKI</sequence>
<evidence type="ECO:0000313" key="10">
    <source>
        <dbReference type="Proteomes" id="UP000078561"/>
    </source>
</evidence>
<comment type="subcellular location">
    <subcellularLocation>
        <location evidence="7">Cytoplasm</location>
        <location evidence="7">Cytoskeleton</location>
        <location evidence="7">Actin patch</location>
    </subcellularLocation>
</comment>
<dbReference type="SUPFAM" id="SSF50978">
    <property type="entry name" value="WD40 repeat-like"/>
    <property type="match status" value="1"/>
</dbReference>
<evidence type="ECO:0000256" key="5">
    <source>
        <dbReference type="ARBA" id="ARBA00023203"/>
    </source>
</evidence>
<proteinExistence type="inferred from homology"/>
<dbReference type="InterPro" id="IPR001680">
    <property type="entry name" value="WD40_rpt"/>
</dbReference>
<evidence type="ECO:0000256" key="8">
    <source>
        <dbReference type="PROSITE-ProRule" id="PRU00221"/>
    </source>
</evidence>
<dbReference type="PIRSF" id="PIRSF038093">
    <property type="entry name" value="ARP2/3_su1"/>
    <property type="match status" value="1"/>
</dbReference>
<dbReference type="PROSITE" id="PS50082">
    <property type="entry name" value="WD_REPEATS_2"/>
    <property type="match status" value="1"/>
</dbReference>
<dbReference type="InterPro" id="IPR036322">
    <property type="entry name" value="WD40_repeat_dom_sf"/>
</dbReference>
<reference evidence="9" key="1">
    <citation type="submission" date="2016-04" db="EMBL/GenBank/DDBJ databases">
        <authorList>
            <person name="Evans L.H."/>
            <person name="Alamgir A."/>
            <person name="Owens N."/>
            <person name="Weber N.D."/>
            <person name="Virtaneva K."/>
            <person name="Barbian K."/>
            <person name="Babar A."/>
            <person name="Rosenke K."/>
        </authorList>
    </citation>
    <scope>NUCLEOTIDE SEQUENCE [LARGE SCALE GENOMIC DNA]</scope>
    <source>
        <strain evidence="9">CBS 101.48</strain>
    </source>
</reference>
<dbReference type="GO" id="GO:0005885">
    <property type="term" value="C:Arp2/3 protein complex"/>
    <property type="evidence" value="ECO:0007669"/>
    <property type="project" value="UniProtKB-UniRule"/>
</dbReference>
<evidence type="ECO:0000256" key="2">
    <source>
        <dbReference type="ARBA" id="ARBA00022490"/>
    </source>
</evidence>
<dbReference type="SMART" id="SM00320">
    <property type="entry name" value="WD40"/>
    <property type="match status" value="5"/>
</dbReference>
<keyword evidence="10" id="KW-1185">Reference proteome</keyword>
<keyword evidence="5 7" id="KW-0009">Actin-binding</keyword>
<evidence type="ECO:0000256" key="4">
    <source>
        <dbReference type="ARBA" id="ARBA00022737"/>
    </source>
</evidence>
<evidence type="ECO:0000313" key="9">
    <source>
        <dbReference type="EMBL" id="SAM09769.1"/>
    </source>
</evidence>
<protein>
    <recommendedName>
        <fullName evidence="7">Actin-related protein 2/3 complex subunit</fullName>
    </recommendedName>
</protein>
<comment type="function">
    <text evidence="7">Functions as component of the Arp2/3 complex which is involved in regulation of actin polymerization and together with an activating nucleation-promoting factor (NPF) mediates the formation of branched actin networks.</text>
</comment>
<name>A0A168TB14_ABSGL</name>
<dbReference type="Proteomes" id="UP000078561">
    <property type="component" value="Unassembled WGS sequence"/>
</dbReference>
<dbReference type="Gene3D" id="2.130.10.10">
    <property type="entry name" value="YVTN repeat-like/Quinoprotein amine dehydrogenase"/>
    <property type="match status" value="1"/>
</dbReference>
<dbReference type="PANTHER" id="PTHR10709">
    <property type="entry name" value="ACTIN-RELATED PROTEIN 2/3 COMPLEX SUBUNIT 1"/>
    <property type="match status" value="1"/>
</dbReference>
<dbReference type="GO" id="GO:0030479">
    <property type="term" value="C:actin cortical patch"/>
    <property type="evidence" value="ECO:0007669"/>
    <property type="project" value="UniProtKB-SubCell"/>
</dbReference>
<dbReference type="PROSITE" id="PS50294">
    <property type="entry name" value="WD_REPEATS_REGION"/>
    <property type="match status" value="1"/>
</dbReference>
<comment type="similarity">
    <text evidence="1 7">Belongs to the WD repeat ARPC1 family.</text>
</comment>
<dbReference type="GO" id="GO:0051015">
    <property type="term" value="F:actin filament binding"/>
    <property type="evidence" value="ECO:0007669"/>
    <property type="project" value="TreeGrafter"/>
</dbReference>
<organism evidence="9">
    <name type="scientific">Absidia glauca</name>
    <name type="common">Pin mould</name>
    <dbReference type="NCBI Taxonomy" id="4829"/>
    <lineage>
        <taxon>Eukaryota</taxon>
        <taxon>Fungi</taxon>
        <taxon>Fungi incertae sedis</taxon>
        <taxon>Mucoromycota</taxon>
        <taxon>Mucoromycotina</taxon>
        <taxon>Mucoromycetes</taxon>
        <taxon>Mucorales</taxon>
        <taxon>Cunninghamellaceae</taxon>
        <taxon>Absidia</taxon>
    </lineage>
</organism>
<keyword evidence="3 8" id="KW-0853">WD repeat</keyword>
<evidence type="ECO:0000256" key="3">
    <source>
        <dbReference type="ARBA" id="ARBA00022574"/>
    </source>
</evidence>
<feature type="repeat" description="WD" evidence="8">
    <location>
        <begin position="49"/>
        <end position="80"/>
    </location>
</feature>
<keyword evidence="2 7" id="KW-0963">Cytoplasm</keyword>
<evidence type="ECO:0000256" key="7">
    <source>
        <dbReference type="PIRNR" id="PIRNR038093"/>
    </source>
</evidence>
<dbReference type="PANTHER" id="PTHR10709:SF2">
    <property type="entry name" value="ACTIN-RELATED PROTEIN 2_3 COMPLEX SUBUNIT"/>
    <property type="match status" value="1"/>
</dbReference>